<dbReference type="InterPro" id="IPR009335">
    <property type="entry name" value="T3SS_HrpE/ATPase_suE"/>
</dbReference>
<dbReference type="GO" id="GO:0005737">
    <property type="term" value="C:cytoplasm"/>
    <property type="evidence" value="ECO:0007669"/>
    <property type="project" value="UniProtKB-SubCell"/>
</dbReference>
<proteinExistence type="inferred from homology"/>
<keyword evidence="3" id="KW-0963">Cytoplasm</keyword>
<dbReference type="PATRIC" id="fig|882211.3.peg.2405"/>
<organism evidence="6 7">
    <name type="scientific">Pseudomonas deceptionensis</name>
    <dbReference type="NCBI Taxonomy" id="882211"/>
    <lineage>
        <taxon>Bacteria</taxon>
        <taxon>Pseudomonadati</taxon>
        <taxon>Pseudomonadota</taxon>
        <taxon>Gammaproteobacteria</taxon>
        <taxon>Pseudomonadales</taxon>
        <taxon>Pseudomonadaceae</taxon>
        <taxon>Pseudomonas</taxon>
    </lineage>
</organism>
<protein>
    <submittedName>
        <fullName evidence="6">Type III secretion protein L</fullName>
    </submittedName>
</protein>
<evidence type="ECO:0000256" key="3">
    <source>
        <dbReference type="ARBA" id="ARBA00022490"/>
    </source>
</evidence>
<evidence type="ECO:0000256" key="1">
    <source>
        <dbReference type="ARBA" id="ARBA00004496"/>
    </source>
</evidence>
<dbReference type="InterPro" id="IPR012842">
    <property type="entry name" value="T3SS_SctL/SctL2"/>
</dbReference>
<keyword evidence="7" id="KW-1185">Reference proteome</keyword>
<dbReference type="NCBIfam" id="TIGR02499">
    <property type="entry name" value="HrpE_YscL_not"/>
    <property type="match status" value="1"/>
</dbReference>
<evidence type="ECO:0000313" key="6">
    <source>
        <dbReference type="EMBL" id="SEE13891.1"/>
    </source>
</evidence>
<comment type="subcellular location">
    <subcellularLocation>
        <location evidence="1">Cytoplasm</location>
    </subcellularLocation>
</comment>
<accession>A0A0J6GDU2</accession>
<dbReference type="GO" id="GO:0030254">
    <property type="term" value="P:protein secretion by the type III secretion system"/>
    <property type="evidence" value="ECO:0007669"/>
    <property type="project" value="InterPro"/>
</dbReference>
<name>A0A0J6GDU2_PSEDM</name>
<comment type="caution">
    <text evidence="6">The sequence shown here is derived from an EMBL/GenBank/DDBJ whole genome shotgun (WGS) entry which is preliminary data.</text>
</comment>
<evidence type="ECO:0000256" key="2">
    <source>
        <dbReference type="ARBA" id="ARBA00022448"/>
    </source>
</evidence>
<keyword evidence="4" id="KW-0653">Protein transport</keyword>
<dbReference type="AlphaFoldDB" id="A0A0J6GDU2"/>
<keyword evidence="2" id="KW-0813">Transport</keyword>
<reference evidence="6" key="1">
    <citation type="submission" date="2016-10" db="EMBL/GenBank/DDBJ databases">
        <authorList>
            <person name="Varghese N."/>
            <person name="Submissions S."/>
        </authorList>
    </citation>
    <scope>NUCLEOTIDE SEQUENCE [LARGE SCALE GENOMIC DNA]</scope>
    <source>
        <strain evidence="6">LMG 25555</strain>
    </source>
</reference>
<dbReference type="OrthoDB" id="6629448at2"/>
<sequence>MLSRRKIELRPDTPGLPQTLITRQQLIDCGQVSEVLARARAQAAELLRNAQEASDVLLENARGEFWLQANGQLERWQMEHGTLCEGLESSASQVVNQALRHLLEDLPQQARITALLKQLLRAQCPPSSATLRCHPQARDDVQQWLNTRADNVWQLQTDERLDPQTLALVTVQGDLRIDWPATLETLLLPADIHGTDEALPATE</sequence>
<evidence type="ECO:0000256" key="5">
    <source>
        <dbReference type="ARBA" id="ARBA00024335"/>
    </source>
</evidence>
<dbReference type="EMBL" id="FNUD01000002">
    <property type="protein sequence ID" value="SEE13891.1"/>
    <property type="molecule type" value="Genomic_DNA"/>
</dbReference>
<dbReference type="Proteomes" id="UP000183613">
    <property type="component" value="Unassembled WGS sequence"/>
</dbReference>
<dbReference type="Pfam" id="PF06188">
    <property type="entry name" value="HrpE"/>
    <property type="match status" value="1"/>
</dbReference>
<evidence type="ECO:0000313" key="7">
    <source>
        <dbReference type="Proteomes" id="UP000183613"/>
    </source>
</evidence>
<evidence type="ECO:0000256" key="4">
    <source>
        <dbReference type="ARBA" id="ARBA00022927"/>
    </source>
</evidence>
<comment type="similarity">
    <text evidence="5">Belongs to the SctL stator family.</text>
</comment>
<dbReference type="RefSeq" id="WP_048360135.1">
    <property type="nucleotide sequence ID" value="NZ_FNUD01000002.1"/>
</dbReference>
<gene>
    <name evidence="6" type="ORF">SAMN04489800_0026</name>
</gene>